<gene>
    <name evidence="2" type="ORF">SMTD_LOCUS19876</name>
</gene>
<dbReference type="AlphaFoldDB" id="A0A183PZU0"/>
<reference evidence="2 3" key="1">
    <citation type="submission" date="2018-11" db="EMBL/GenBank/DDBJ databases">
        <authorList>
            <consortium name="Pathogen Informatics"/>
        </authorList>
    </citation>
    <scope>NUCLEOTIDE SEQUENCE [LARGE SCALE GENOMIC DNA]</scope>
    <source>
        <strain>Denwood</strain>
        <strain evidence="3">Zambia</strain>
    </source>
</reference>
<name>A0A183PZU0_9TREM</name>
<evidence type="ECO:0000256" key="1">
    <source>
        <dbReference type="SAM" id="MobiDB-lite"/>
    </source>
</evidence>
<protein>
    <submittedName>
        <fullName evidence="2">Uncharacterized protein</fullName>
    </submittedName>
</protein>
<organism evidence="2 3">
    <name type="scientific">Schistosoma mattheei</name>
    <dbReference type="NCBI Taxonomy" id="31246"/>
    <lineage>
        <taxon>Eukaryota</taxon>
        <taxon>Metazoa</taxon>
        <taxon>Spiralia</taxon>
        <taxon>Lophotrochozoa</taxon>
        <taxon>Platyhelminthes</taxon>
        <taxon>Trematoda</taxon>
        <taxon>Digenea</taxon>
        <taxon>Strigeidida</taxon>
        <taxon>Schistosomatoidea</taxon>
        <taxon>Schistosomatidae</taxon>
        <taxon>Schistosoma</taxon>
    </lineage>
</organism>
<dbReference type="STRING" id="31246.A0A183PZU0"/>
<accession>A0A183PZU0</accession>
<sequence length="113" mass="12537">IRSKHRSKNDNEYTNGYQKREINGSSATLQVPGMSYNPFENDGTLSEFSGPMGLPPMYQSHSNSPYAQSEFGGSLAGSIKSSLPIFLWELVFHEELDPMSSSLTNEIVSVNSW</sequence>
<dbReference type="EMBL" id="UZAL01043178">
    <property type="protein sequence ID" value="VDP80985.1"/>
    <property type="molecule type" value="Genomic_DNA"/>
</dbReference>
<evidence type="ECO:0000313" key="3">
    <source>
        <dbReference type="Proteomes" id="UP000269396"/>
    </source>
</evidence>
<evidence type="ECO:0000313" key="2">
    <source>
        <dbReference type="EMBL" id="VDP80985.1"/>
    </source>
</evidence>
<feature type="region of interest" description="Disordered" evidence="1">
    <location>
        <begin position="1"/>
        <end position="65"/>
    </location>
</feature>
<keyword evidence="3" id="KW-1185">Reference proteome</keyword>
<dbReference type="Proteomes" id="UP000269396">
    <property type="component" value="Unassembled WGS sequence"/>
</dbReference>
<feature type="non-terminal residue" evidence="2">
    <location>
        <position position="1"/>
    </location>
</feature>
<proteinExistence type="predicted"/>
<feature type="compositionally biased region" description="Polar residues" evidence="1">
    <location>
        <begin position="12"/>
        <end position="29"/>
    </location>
</feature>